<dbReference type="PANTHER" id="PTHR20854">
    <property type="entry name" value="INOSITOL MONOPHOSPHATASE"/>
    <property type="match status" value="1"/>
</dbReference>
<evidence type="ECO:0000256" key="5">
    <source>
        <dbReference type="ARBA" id="ARBA00022842"/>
    </source>
</evidence>
<evidence type="ECO:0000313" key="7">
    <source>
        <dbReference type="Proteomes" id="UP000679307"/>
    </source>
</evidence>
<protein>
    <recommendedName>
        <fullName evidence="2">inositol-phosphate phosphatase</fullName>
        <ecNumber evidence="2">3.1.3.25</ecNumber>
    </recommendedName>
</protein>
<sequence length="289" mass="29880">MSPAEVGALADLALDVAREAAALVRDRSEGVTVAATKSSDVDPVTEVDRACEELVRRRLAHARPDDAVLGEEGDDLAGTSGVRWIVDPIDGTVNFLYGLPQHAVSIAAEVTDDAGTATVVAGVVLEVPTGTEYVARPDADGVVRATRDGRPLLVRARAPLAQRLIGTGFSYDAALRARQGAALAALLPRVRDVRRLGSCALDLCLVARGSLDGYLEEGTRLWDHAAAGLVARAAGARFEVTTGVGGRELVVCGPEDGFEDLWVAVHESGFAATVAAPALGPSGTPSAGE</sequence>
<keyword evidence="3" id="KW-0479">Metal-binding</keyword>
<dbReference type="EC" id="3.1.3.25" evidence="2"/>
<evidence type="ECO:0000256" key="4">
    <source>
        <dbReference type="ARBA" id="ARBA00022801"/>
    </source>
</evidence>
<dbReference type="InterPro" id="IPR020550">
    <property type="entry name" value="Inositol_monophosphatase_CS"/>
</dbReference>
<evidence type="ECO:0000256" key="3">
    <source>
        <dbReference type="ARBA" id="ARBA00022723"/>
    </source>
</evidence>
<dbReference type="GO" id="GO:0052834">
    <property type="term" value="F:inositol monophosphate phosphatase activity"/>
    <property type="evidence" value="ECO:0007669"/>
    <property type="project" value="UniProtKB-EC"/>
</dbReference>
<evidence type="ECO:0000256" key="1">
    <source>
        <dbReference type="ARBA" id="ARBA00001033"/>
    </source>
</evidence>
<evidence type="ECO:0000256" key="2">
    <source>
        <dbReference type="ARBA" id="ARBA00013106"/>
    </source>
</evidence>
<keyword evidence="4 6" id="KW-0378">Hydrolase</keyword>
<evidence type="ECO:0000313" key="6">
    <source>
        <dbReference type="EMBL" id="QVT80205.1"/>
    </source>
</evidence>
<dbReference type="RefSeq" id="WP_246535530.1">
    <property type="nucleotide sequence ID" value="NZ_BAAAHS010000062.1"/>
</dbReference>
<dbReference type="EMBL" id="CP075371">
    <property type="protein sequence ID" value="QVT80205.1"/>
    <property type="molecule type" value="Genomic_DNA"/>
</dbReference>
<proteinExistence type="predicted"/>
<accession>A0ABX8EI68</accession>
<keyword evidence="7" id="KW-1185">Reference proteome</keyword>
<organism evidence="6 7">
    <name type="scientific">Nocardioides aquaticus</name>
    <dbReference type="NCBI Taxonomy" id="160826"/>
    <lineage>
        <taxon>Bacteria</taxon>
        <taxon>Bacillati</taxon>
        <taxon>Actinomycetota</taxon>
        <taxon>Actinomycetes</taxon>
        <taxon>Propionibacteriales</taxon>
        <taxon>Nocardioidaceae</taxon>
        <taxon>Nocardioides</taxon>
    </lineage>
</organism>
<name>A0ABX8EI68_9ACTN</name>
<dbReference type="PROSITE" id="PS00629">
    <property type="entry name" value="IMP_1"/>
    <property type="match status" value="1"/>
</dbReference>
<keyword evidence="5" id="KW-0460">Magnesium</keyword>
<comment type="catalytic activity">
    <reaction evidence="1">
        <text>a myo-inositol phosphate + H2O = myo-inositol + phosphate</text>
        <dbReference type="Rhea" id="RHEA:24056"/>
        <dbReference type="ChEBI" id="CHEBI:15377"/>
        <dbReference type="ChEBI" id="CHEBI:17268"/>
        <dbReference type="ChEBI" id="CHEBI:43474"/>
        <dbReference type="ChEBI" id="CHEBI:84139"/>
        <dbReference type="EC" id="3.1.3.25"/>
    </reaction>
</comment>
<dbReference type="Pfam" id="PF00459">
    <property type="entry name" value="Inositol_P"/>
    <property type="match status" value="1"/>
</dbReference>
<dbReference type="Proteomes" id="UP000679307">
    <property type="component" value="Chromosome"/>
</dbReference>
<dbReference type="PROSITE" id="PS00630">
    <property type="entry name" value="IMP_2"/>
    <property type="match status" value="1"/>
</dbReference>
<dbReference type="InterPro" id="IPR020583">
    <property type="entry name" value="Inositol_monoP_metal-BS"/>
</dbReference>
<reference evidence="6 7" key="1">
    <citation type="submission" date="2021-05" db="EMBL/GenBank/DDBJ databases">
        <title>Complete genome of Nocardioides aquaticus KCTC 9944T isolated from meromictic and hypersaline Ekho Lake, Antarctica.</title>
        <authorList>
            <person name="Hwang K."/>
            <person name="Kim K.M."/>
            <person name="Choe H."/>
        </authorList>
    </citation>
    <scope>NUCLEOTIDE SEQUENCE [LARGE SCALE GENOMIC DNA]</scope>
    <source>
        <strain evidence="6 7">KCTC 9944</strain>
    </source>
</reference>
<gene>
    <name evidence="6" type="primary">suhB_1</name>
    <name evidence="6" type="ORF">ENKNEFLB_02596</name>
</gene>
<dbReference type="InterPro" id="IPR000760">
    <property type="entry name" value="Inositol_monophosphatase-like"/>
</dbReference>
<dbReference type="PANTHER" id="PTHR20854:SF4">
    <property type="entry name" value="INOSITOL-1-MONOPHOSPHATASE-RELATED"/>
    <property type="match status" value="1"/>
</dbReference>